<dbReference type="AlphaFoldDB" id="A0A0H4TKQ8"/>
<evidence type="ECO:0000313" key="5">
    <source>
        <dbReference type="EMBL" id="AKQ01094.1"/>
    </source>
</evidence>
<keyword evidence="3" id="KW-0699">rRNA-binding</keyword>
<evidence type="ECO:0000256" key="2">
    <source>
        <dbReference type="ARBA" id="ARBA00023274"/>
    </source>
</evidence>
<dbReference type="Pfam" id="PF00238">
    <property type="entry name" value="Ribosomal_L14"/>
    <property type="match status" value="1"/>
</dbReference>
<dbReference type="GO" id="GO:0003735">
    <property type="term" value="F:structural constituent of ribosome"/>
    <property type="evidence" value="ECO:0007669"/>
    <property type="project" value="InterPro"/>
</dbReference>
<keyword evidence="2 3" id="KW-0687">Ribonucleoprotein</keyword>
<comment type="similarity">
    <text evidence="3 4">Belongs to the universal ribosomal protein uL14 family.</text>
</comment>
<evidence type="ECO:0000256" key="4">
    <source>
        <dbReference type="RuleBase" id="RU003949"/>
    </source>
</evidence>
<proteinExistence type="inferred from homology"/>
<comment type="function">
    <text evidence="3">Binds to 23S rRNA. Forms part of two intersubunit bridges in the 70S ribosome.</text>
</comment>
<protein>
    <recommendedName>
        <fullName evidence="3">Large ribosomal subunit protein uL14</fullName>
    </recommendedName>
</protein>
<reference evidence="5" key="1">
    <citation type="journal article" date="2015" name="ISME J.">
        <title>Aquifer environment selects for microbial species cohorts in sediment and groundwater.</title>
        <authorList>
            <person name="Hug L.A."/>
            <person name="Thomas B.C."/>
            <person name="Brown C.T."/>
            <person name="Frischkorn K.R."/>
            <person name="Williams K.H."/>
            <person name="Tringe S.G."/>
            <person name="Banfield J.F."/>
        </authorList>
    </citation>
    <scope>NUCLEOTIDE SEQUENCE</scope>
</reference>
<evidence type="ECO:0000256" key="1">
    <source>
        <dbReference type="ARBA" id="ARBA00022980"/>
    </source>
</evidence>
<gene>
    <name evidence="5" type="primary">rpl14p</name>
    <name evidence="3" type="synonym">rpl14</name>
</gene>
<accession>A0A0H4TKQ8</accession>
<dbReference type="GO" id="GO:0022625">
    <property type="term" value="C:cytosolic large ribosomal subunit"/>
    <property type="evidence" value="ECO:0007669"/>
    <property type="project" value="TreeGrafter"/>
</dbReference>
<dbReference type="PANTHER" id="PTHR11761:SF8">
    <property type="entry name" value="LARGE RIBOSOMAL SUBUNIT PROTEIN UL14"/>
    <property type="match status" value="1"/>
</dbReference>
<sequence>MKAISARATRGLNVGANLVAADNSGAKIVRLVSIKGGKGTKGRQSSAKIADMVKVSIRKGLPDMKGKVFEAVLIRQRKSYRRLNGERVAFEDNAVAILKDEKANPKGTQIKGPVAREVMERWPTVAKLATIVY</sequence>
<dbReference type="NCBIfam" id="NF006344">
    <property type="entry name" value="PRK08571.1"/>
    <property type="match status" value="1"/>
</dbReference>
<dbReference type="SUPFAM" id="SSF50193">
    <property type="entry name" value="Ribosomal protein L14"/>
    <property type="match status" value="1"/>
</dbReference>
<keyword evidence="3" id="KW-0694">RNA-binding</keyword>
<organism evidence="5">
    <name type="scientific">uncultured archaeon Rifle_16ft_4_minimus_1461</name>
    <dbReference type="NCBI Taxonomy" id="1665151"/>
    <lineage>
        <taxon>Archaea</taxon>
        <taxon>environmental samples</taxon>
    </lineage>
</organism>
<dbReference type="CDD" id="cd00337">
    <property type="entry name" value="Ribosomal_uL14"/>
    <property type="match status" value="1"/>
</dbReference>
<dbReference type="PANTHER" id="PTHR11761">
    <property type="entry name" value="50S/60S RIBOSOMAL PROTEIN L14/L23"/>
    <property type="match status" value="1"/>
</dbReference>
<dbReference type="EMBL" id="KT006950">
    <property type="protein sequence ID" value="AKQ01094.1"/>
    <property type="molecule type" value="Genomic_DNA"/>
</dbReference>
<dbReference type="HAMAP" id="MF_01367">
    <property type="entry name" value="Ribosomal_uL14"/>
    <property type="match status" value="1"/>
</dbReference>
<keyword evidence="1 3" id="KW-0689">Ribosomal protein</keyword>
<dbReference type="InterPro" id="IPR000218">
    <property type="entry name" value="Ribosomal_uL14"/>
</dbReference>
<comment type="subunit">
    <text evidence="3">Part of the 50S ribosomal subunit. Forms a cluster with proteins L3 and L24e, part of which may contact the 16S rRNA in 2 intersubunit bridges.</text>
</comment>
<dbReference type="InterPro" id="IPR036853">
    <property type="entry name" value="Ribosomal_uL14_sf"/>
</dbReference>
<dbReference type="GO" id="GO:0070180">
    <property type="term" value="F:large ribosomal subunit rRNA binding"/>
    <property type="evidence" value="ECO:0007669"/>
    <property type="project" value="TreeGrafter"/>
</dbReference>
<dbReference type="SMART" id="SM01374">
    <property type="entry name" value="Ribosomal_L14"/>
    <property type="match status" value="1"/>
</dbReference>
<evidence type="ECO:0000256" key="3">
    <source>
        <dbReference type="HAMAP-Rule" id="MF_01367"/>
    </source>
</evidence>
<name>A0A0H4TKQ8_9ARCH</name>
<dbReference type="GO" id="GO:0006412">
    <property type="term" value="P:translation"/>
    <property type="evidence" value="ECO:0007669"/>
    <property type="project" value="UniProtKB-UniRule"/>
</dbReference>
<dbReference type="Gene3D" id="2.40.150.20">
    <property type="entry name" value="Ribosomal protein L14"/>
    <property type="match status" value="1"/>
</dbReference>